<keyword evidence="1" id="KW-0560">Oxidoreductase</keyword>
<evidence type="ECO:0000313" key="3">
    <source>
        <dbReference type="EMBL" id="UWP85388.1"/>
    </source>
</evidence>
<keyword evidence="4" id="KW-1185">Reference proteome</keyword>
<feature type="domain" description="Flavin reductase like" evidence="2">
    <location>
        <begin position="14"/>
        <end position="156"/>
    </location>
</feature>
<dbReference type="InterPro" id="IPR012349">
    <property type="entry name" value="Split_barrel_FMN-bd"/>
</dbReference>
<dbReference type="InterPro" id="IPR050268">
    <property type="entry name" value="NADH-dep_flavin_reductase"/>
</dbReference>
<evidence type="ECO:0000256" key="1">
    <source>
        <dbReference type="ARBA" id="ARBA00023002"/>
    </source>
</evidence>
<protein>
    <submittedName>
        <fullName evidence="3">Flavin reductase family protein</fullName>
    </submittedName>
</protein>
<dbReference type="EMBL" id="CP073720">
    <property type="protein sequence ID" value="UWP85388.1"/>
    <property type="molecule type" value="Genomic_DNA"/>
</dbReference>
<reference evidence="3" key="1">
    <citation type="submission" date="2021-04" db="EMBL/GenBank/DDBJ databases">
        <authorList>
            <person name="Hartkoorn R.C."/>
            <person name="Beaudoing E."/>
            <person name="Hot D."/>
        </authorList>
    </citation>
    <scope>NUCLEOTIDE SEQUENCE</scope>
    <source>
        <strain evidence="3">NRRL B-16292</strain>
    </source>
</reference>
<accession>A0ABY5W5R2</accession>
<dbReference type="SUPFAM" id="SSF50475">
    <property type="entry name" value="FMN-binding split barrel"/>
    <property type="match status" value="1"/>
</dbReference>
<gene>
    <name evidence="3" type="ORF">Dfulv_14590</name>
</gene>
<organism evidence="3 4">
    <name type="scientific">Dactylosporangium fulvum</name>
    <dbReference type="NCBI Taxonomy" id="53359"/>
    <lineage>
        <taxon>Bacteria</taxon>
        <taxon>Bacillati</taxon>
        <taxon>Actinomycetota</taxon>
        <taxon>Actinomycetes</taxon>
        <taxon>Micromonosporales</taxon>
        <taxon>Micromonosporaceae</taxon>
        <taxon>Dactylosporangium</taxon>
    </lineage>
</organism>
<dbReference type="Pfam" id="PF01613">
    <property type="entry name" value="Flavin_Reduct"/>
    <property type="match status" value="1"/>
</dbReference>
<dbReference type="RefSeq" id="WP_259863499.1">
    <property type="nucleotide sequence ID" value="NZ_BAAAST010000020.1"/>
</dbReference>
<dbReference type="PANTHER" id="PTHR30466:SF1">
    <property type="entry name" value="FMN REDUCTASE (NADH) RUTF"/>
    <property type="match status" value="1"/>
</dbReference>
<proteinExistence type="predicted"/>
<reference evidence="3" key="2">
    <citation type="submission" date="2022-09" db="EMBL/GenBank/DDBJ databases">
        <title>Biosynthetic gene clusters of Dactylosporangioum fulvum.</title>
        <authorList>
            <person name="Caradec T."/>
        </authorList>
    </citation>
    <scope>NUCLEOTIDE SEQUENCE</scope>
    <source>
        <strain evidence="3">NRRL B-16292</strain>
    </source>
</reference>
<dbReference type="InterPro" id="IPR002563">
    <property type="entry name" value="Flavin_Rdtase-like_dom"/>
</dbReference>
<sequence>MTTAAAERQFKNVMAGVGAPVTIVTAFDEGMPHGTTVTAFASLSLDPPMVNIALSDHSTLLPKIIRTRRFGVNVLAASQEQLAARFARRDVDRFAGAEWHADDGLPRLAGCLGWLACDVAQEIRGGDHLLLLGSVTNAQRAWPDCPLVYADRVFGTFRPSLGTMPAVMPRTAS</sequence>
<dbReference type="Proteomes" id="UP001059617">
    <property type="component" value="Chromosome"/>
</dbReference>
<evidence type="ECO:0000313" key="4">
    <source>
        <dbReference type="Proteomes" id="UP001059617"/>
    </source>
</evidence>
<dbReference type="SMART" id="SM00903">
    <property type="entry name" value="Flavin_Reduct"/>
    <property type="match status" value="1"/>
</dbReference>
<name>A0ABY5W5R2_9ACTN</name>
<evidence type="ECO:0000259" key="2">
    <source>
        <dbReference type="SMART" id="SM00903"/>
    </source>
</evidence>
<dbReference type="PANTHER" id="PTHR30466">
    <property type="entry name" value="FLAVIN REDUCTASE"/>
    <property type="match status" value="1"/>
</dbReference>
<dbReference type="Gene3D" id="2.30.110.10">
    <property type="entry name" value="Electron Transport, Fmn-binding Protein, Chain A"/>
    <property type="match status" value="1"/>
</dbReference>